<feature type="transmembrane region" description="Helical" evidence="1">
    <location>
        <begin position="108"/>
        <end position="127"/>
    </location>
</feature>
<feature type="transmembrane region" description="Helical" evidence="1">
    <location>
        <begin position="80"/>
        <end position="96"/>
    </location>
</feature>
<dbReference type="AlphaFoldDB" id="A0A2M9Y7P8"/>
<comment type="caution">
    <text evidence="2">The sequence shown here is derived from an EMBL/GenBank/DDBJ whole genome shotgun (WGS) entry which is preliminary data.</text>
</comment>
<reference evidence="2 3" key="1">
    <citation type="submission" date="2017-07" db="EMBL/GenBank/DDBJ databases">
        <title>Leptospira spp. isolated from tropical soils.</title>
        <authorList>
            <person name="Thibeaux R."/>
            <person name="Iraola G."/>
            <person name="Ferres I."/>
            <person name="Bierque E."/>
            <person name="Girault D."/>
            <person name="Soupe-Gilbert M.-E."/>
            <person name="Picardeau M."/>
            <person name="Goarant C."/>
        </authorList>
    </citation>
    <scope>NUCLEOTIDE SEQUENCE [LARGE SCALE GENOMIC DNA]</scope>
    <source>
        <strain evidence="2 3">FH4-C-A2</strain>
    </source>
</reference>
<gene>
    <name evidence="2" type="ORF">CH362_18290</name>
</gene>
<proteinExistence type="predicted"/>
<keyword evidence="1" id="KW-1133">Transmembrane helix</keyword>
<keyword evidence="1" id="KW-0472">Membrane</keyword>
<keyword evidence="3" id="KW-1185">Reference proteome</keyword>
<evidence type="ECO:0000313" key="2">
    <source>
        <dbReference type="EMBL" id="PJZ47610.1"/>
    </source>
</evidence>
<accession>A0A2M9Y7P8</accession>
<protein>
    <submittedName>
        <fullName evidence="2">Uncharacterized protein</fullName>
    </submittedName>
</protein>
<name>A0A2M9Y7P8_9LEPT</name>
<dbReference type="EMBL" id="NPDR01000014">
    <property type="protein sequence ID" value="PJZ47610.1"/>
    <property type="molecule type" value="Genomic_DNA"/>
</dbReference>
<feature type="transmembrane region" description="Helical" evidence="1">
    <location>
        <begin position="33"/>
        <end position="50"/>
    </location>
</feature>
<dbReference type="Proteomes" id="UP000231926">
    <property type="component" value="Unassembled WGS sequence"/>
</dbReference>
<organism evidence="2 3">
    <name type="scientific">Leptospira saintgironsiae</name>
    <dbReference type="NCBI Taxonomy" id="2023183"/>
    <lineage>
        <taxon>Bacteria</taxon>
        <taxon>Pseudomonadati</taxon>
        <taxon>Spirochaetota</taxon>
        <taxon>Spirochaetia</taxon>
        <taxon>Leptospirales</taxon>
        <taxon>Leptospiraceae</taxon>
        <taxon>Leptospira</taxon>
    </lineage>
</organism>
<sequence length="142" mass="16883">MLFFLHGVEWNERRLNTAQSLGFARWYSMHTKHLLLTLLSFWNGLLFLFLENLTRKKISILLVCFGALFITFFTADSTRVFSHLFYPAWLSLWLIRSQQGFSNREKRILSGGLILALTYLLIFEPFYKWGRDLFYLGPRISF</sequence>
<dbReference type="OrthoDB" id="328788at2"/>
<feature type="transmembrane region" description="Helical" evidence="1">
    <location>
        <begin position="57"/>
        <end position="74"/>
    </location>
</feature>
<evidence type="ECO:0000313" key="3">
    <source>
        <dbReference type="Proteomes" id="UP000231926"/>
    </source>
</evidence>
<keyword evidence="1" id="KW-0812">Transmembrane</keyword>
<evidence type="ECO:0000256" key="1">
    <source>
        <dbReference type="SAM" id="Phobius"/>
    </source>
</evidence>